<keyword evidence="5 9" id="KW-0812">Transmembrane</keyword>
<feature type="transmembrane region" description="Helical" evidence="9">
    <location>
        <begin position="346"/>
        <end position="377"/>
    </location>
</feature>
<dbReference type="Pfam" id="PF00083">
    <property type="entry name" value="Sugar_tr"/>
    <property type="match status" value="1"/>
</dbReference>
<feature type="transmembrane region" description="Helical" evidence="9">
    <location>
        <begin position="107"/>
        <end position="128"/>
    </location>
</feature>
<dbReference type="InterPro" id="IPR003663">
    <property type="entry name" value="Sugar/inositol_transpt"/>
</dbReference>
<name>A0A9J6CDP1_POLVA</name>
<dbReference type="GO" id="GO:0005886">
    <property type="term" value="C:plasma membrane"/>
    <property type="evidence" value="ECO:0007669"/>
    <property type="project" value="UniProtKB-SubCell"/>
</dbReference>
<dbReference type="InterPro" id="IPR005828">
    <property type="entry name" value="MFS_sugar_transport-like"/>
</dbReference>
<dbReference type="EMBL" id="JADBJN010000001">
    <property type="protein sequence ID" value="KAG5680045.1"/>
    <property type="molecule type" value="Genomic_DNA"/>
</dbReference>
<evidence type="ECO:0000256" key="4">
    <source>
        <dbReference type="ARBA" id="ARBA00022597"/>
    </source>
</evidence>
<keyword evidence="2" id="KW-0813">Transport</keyword>
<organism evidence="11 12">
    <name type="scientific">Polypedilum vanderplanki</name>
    <name type="common">Sleeping chironomid midge</name>
    <dbReference type="NCBI Taxonomy" id="319348"/>
    <lineage>
        <taxon>Eukaryota</taxon>
        <taxon>Metazoa</taxon>
        <taxon>Ecdysozoa</taxon>
        <taxon>Arthropoda</taxon>
        <taxon>Hexapoda</taxon>
        <taxon>Insecta</taxon>
        <taxon>Pterygota</taxon>
        <taxon>Neoptera</taxon>
        <taxon>Endopterygota</taxon>
        <taxon>Diptera</taxon>
        <taxon>Nematocera</taxon>
        <taxon>Chironomoidea</taxon>
        <taxon>Chironomidae</taxon>
        <taxon>Chironominae</taxon>
        <taxon>Polypedilum</taxon>
        <taxon>Polypedilum</taxon>
    </lineage>
</organism>
<keyword evidence="8" id="KW-0325">Glycoprotein</keyword>
<feature type="transmembrane region" description="Helical" evidence="9">
    <location>
        <begin position="12"/>
        <end position="32"/>
    </location>
</feature>
<proteinExistence type="predicted"/>
<feature type="transmembrane region" description="Helical" evidence="9">
    <location>
        <begin position="52"/>
        <end position="69"/>
    </location>
</feature>
<evidence type="ECO:0000256" key="5">
    <source>
        <dbReference type="ARBA" id="ARBA00022692"/>
    </source>
</evidence>
<keyword evidence="12" id="KW-1185">Reference proteome</keyword>
<reference evidence="11" key="1">
    <citation type="submission" date="2021-03" db="EMBL/GenBank/DDBJ databases">
        <title>Chromosome level genome of the anhydrobiotic midge Polypedilum vanderplanki.</title>
        <authorList>
            <person name="Yoshida Y."/>
            <person name="Kikawada T."/>
            <person name="Gusev O."/>
        </authorList>
    </citation>
    <scope>NUCLEOTIDE SEQUENCE</scope>
    <source>
        <strain evidence="11">NIAS01</strain>
        <tissue evidence="11">Whole body or cell culture</tissue>
    </source>
</reference>
<dbReference type="InterPro" id="IPR020846">
    <property type="entry name" value="MFS_dom"/>
</dbReference>
<keyword evidence="7 9" id="KW-0472">Membrane</keyword>
<dbReference type="FunFam" id="1.20.1250.20:FF:000218">
    <property type="entry name" value="facilitated trehalose transporter Tret1"/>
    <property type="match status" value="1"/>
</dbReference>
<dbReference type="Gene3D" id="1.20.1250.20">
    <property type="entry name" value="MFS general substrate transporter like domains"/>
    <property type="match status" value="1"/>
</dbReference>
<feature type="transmembrane region" description="Helical" evidence="9">
    <location>
        <begin position="389"/>
        <end position="407"/>
    </location>
</feature>
<keyword evidence="6 9" id="KW-1133">Transmembrane helix</keyword>
<dbReference type="PRINTS" id="PR00171">
    <property type="entry name" value="SUGRTRNSPORT"/>
</dbReference>
<sequence length="450" mass="50307">MRNYKISTQILVTLTANVGAIAFGMMLGWSGVTVDDIVDNDEFYFPVSAYEFSWIVALMPLGAAFSVSFSGLMRDKLGTRLTIFLFVIPITIGYTLITLPLNIEMLLAGRFLIGITAGCYVFVPIFYVGEIASIEIRGALLAFFFFMVNFGVLVIFIIGHFASLIAVNATCGIVPILYSIAFIFLRESPAMLIYKNRIEEAKECILFLRGATYNYQAEIDDLKIRIQTFQDRIGFRKIFTTKSTRKALFLIMGMFFFFQMSGINILPFYATMIFSEAGFEFLAGISSIVVASMQVISCIYSVVCVDRFGRRPLLISSTAVMSLCLMGIGTYFFLKENSIDMSKFMYMPLTLFCIFVVAFSIGLAPVTYVLLGEFFLFEAKIYVAPLTKVVNFSLAFMIALTFVLLVSSVGFGITFYIFATFNFLGCIFSFLFIPETKGTTLAEIQTILGM</sequence>
<dbReference type="InterPro" id="IPR036259">
    <property type="entry name" value="MFS_trans_sf"/>
</dbReference>
<dbReference type="PANTHER" id="PTHR48021:SF1">
    <property type="entry name" value="GH07001P-RELATED"/>
    <property type="match status" value="1"/>
</dbReference>
<dbReference type="SUPFAM" id="SSF103473">
    <property type="entry name" value="MFS general substrate transporter"/>
    <property type="match status" value="1"/>
</dbReference>
<dbReference type="OrthoDB" id="6133115at2759"/>
<dbReference type="InterPro" id="IPR050549">
    <property type="entry name" value="MFS_Trehalose_Transporter"/>
</dbReference>
<dbReference type="PANTHER" id="PTHR48021">
    <property type="match status" value="1"/>
</dbReference>
<evidence type="ECO:0000256" key="7">
    <source>
        <dbReference type="ARBA" id="ARBA00023136"/>
    </source>
</evidence>
<accession>A0A9J6CDP1</accession>
<evidence type="ECO:0000256" key="3">
    <source>
        <dbReference type="ARBA" id="ARBA00022475"/>
    </source>
</evidence>
<dbReference type="Proteomes" id="UP001107558">
    <property type="component" value="Chromosome 1"/>
</dbReference>
<evidence type="ECO:0000256" key="2">
    <source>
        <dbReference type="ARBA" id="ARBA00022448"/>
    </source>
</evidence>
<evidence type="ECO:0000256" key="6">
    <source>
        <dbReference type="ARBA" id="ARBA00022989"/>
    </source>
</evidence>
<feature type="transmembrane region" description="Helical" evidence="9">
    <location>
        <begin position="247"/>
        <end position="269"/>
    </location>
</feature>
<gene>
    <name evidence="11" type="ORF">PVAND_009576</name>
</gene>
<evidence type="ECO:0000313" key="12">
    <source>
        <dbReference type="Proteomes" id="UP001107558"/>
    </source>
</evidence>
<feature type="transmembrane region" description="Helical" evidence="9">
    <location>
        <begin position="165"/>
        <end position="185"/>
    </location>
</feature>
<protein>
    <recommendedName>
        <fullName evidence="10">Major facilitator superfamily (MFS) profile domain-containing protein</fullName>
    </recommendedName>
</protein>
<feature type="transmembrane region" description="Helical" evidence="9">
    <location>
        <begin position="140"/>
        <end position="159"/>
    </location>
</feature>
<dbReference type="PROSITE" id="PS50850">
    <property type="entry name" value="MFS"/>
    <property type="match status" value="1"/>
</dbReference>
<feature type="transmembrane region" description="Helical" evidence="9">
    <location>
        <begin position="413"/>
        <end position="433"/>
    </location>
</feature>
<evidence type="ECO:0000313" key="11">
    <source>
        <dbReference type="EMBL" id="KAG5680045.1"/>
    </source>
</evidence>
<keyword evidence="3" id="KW-1003">Cell membrane</keyword>
<feature type="transmembrane region" description="Helical" evidence="9">
    <location>
        <begin position="312"/>
        <end position="334"/>
    </location>
</feature>
<dbReference type="PROSITE" id="PS00216">
    <property type="entry name" value="SUGAR_TRANSPORT_1"/>
    <property type="match status" value="1"/>
</dbReference>
<comment type="caution">
    <text evidence="11">The sequence shown here is derived from an EMBL/GenBank/DDBJ whole genome shotgun (WGS) entry which is preliminary data.</text>
</comment>
<keyword evidence="4" id="KW-0762">Sugar transport</keyword>
<evidence type="ECO:0000256" key="9">
    <source>
        <dbReference type="SAM" id="Phobius"/>
    </source>
</evidence>
<feature type="transmembrane region" description="Helical" evidence="9">
    <location>
        <begin position="281"/>
        <end position="305"/>
    </location>
</feature>
<feature type="transmembrane region" description="Helical" evidence="9">
    <location>
        <begin position="81"/>
        <end position="101"/>
    </location>
</feature>
<evidence type="ECO:0000256" key="1">
    <source>
        <dbReference type="ARBA" id="ARBA00004651"/>
    </source>
</evidence>
<dbReference type="GO" id="GO:0022857">
    <property type="term" value="F:transmembrane transporter activity"/>
    <property type="evidence" value="ECO:0007669"/>
    <property type="project" value="InterPro"/>
</dbReference>
<evidence type="ECO:0000256" key="8">
    <source>
        <dbReference type="ARBA" id="ARBA00023180"/>
    </source>
</evidence>
<dbReference type="AlphaFoldDB" id="A0A9J6CDP1"/>
<dbReference type="InterPro" id="IPR005829">
    <property type="entry name" value="Sugar_transporter_CS"/>
</dbReference>
<dbReference type="PROSITE" id="PS00217">
    <property type="entry name" value="SUGAR_TRANSPORT_2"/>
    <property type="match status" value="1"/>
</dbReference>
<evidence type="ECO:0000259" key="10">
    <source>
        <dbReference type="PROSITE" id="PS50850"/>
    </source>
</evidence>
<feature type="domain" description="Major facilitator superfamily (MFS) profile" evidence="10">
    <location>
        <begin position="12"/>
        <end position="437"/>
    </location>
</feature>
<comment type="subcellular location">
    <subcellularLocation>
        <location evidence="1">Cell membrane</location>
        <topology evidence="1">Multi-pass membrane protein</topology>
    </subcellularLocation>
</comment>